<organism evidence="1">
    <name type="scientific">Rhizophora mucronata</name>
    <name type="common">Asiatic mangrove</name>
    <dbReference type="NCBI Taxonomy" id="61149"/>
    <lineage>
        <taxon>Eukaryota</taxon>
        <taxon>Viridiplantae</taxon>
        <taxon>Streptophyta</taxon>
        <taxon>Embryophyta</taxon>
        <taxon>Tracheophyta</taxon>
        <taxon>Spermatophyta</taxon>
        <taxon>Magnoliopsida</taxon>
        <taxon>eudicotyledons</taxon>
        <taxon>Gunneridae</taxon>
        <taxon>Pentapetalae</taxon>
        <taxon>rosids</taxon>
        <taxon>fabids</taxon>
        <taxon>Malpighiales</taxon>
        <taxon>Rhizophoraceae</taxon>
        <taxon>Rhizophora</taxon>
    </lineage>
</organism>
<reference evidence="1" key="1">
    <citation type="submission" date="2018-02" db="EMBL/GenBank/DDBJ databases">
        <title>Rhizophora mucronata_Transcriptome.</title>
        <authorList>
            <person name="Meera S.P."/>
            <person name="Sreeshan A."/>
            <person name="Augustine A."/>
        </authorList>
    </citation>
    <scope>NUCLEOTIDE SEQUENCE</scope>
    <source>
        <tissue evidence="1">Leaf</tissue>
    </source>
</reference>
<accession>A0A2P2MNW2</accession>
<dbReference type="EMBL" id="GGEC01051398">
    <property type="protein sequence ID" value="MBX31882.1"/>
    <property type="molecule type" value="Transcribed_RNA"/>
</dbReference>
<protein>
    <submittedName>
        <fullName evidence="1">Uncharacterized protein</fullName>
    </submittedName>
</protein>
<evidence type="ECO:0000313" key="1">
    <source>
        <dbReference type="EMBL" id="MBX31882.1"/>
    </source>
</evidence>
<name>A0A2P2MNW2_RHIMU</name>
<proteinExistence type="predicted"/>
<sequence>MSMSMSTLISTQNISQREKACTTCTFTIHGTPALSFT</sequence>
<dbReference type="AlphaFoldDB" id="A0A2P2MNW2"/>